<dbReference type="Proteomes" id="UP000606730">
    <property type="component" value="Unassembled WGS sequence"/>
</dbReference>
<comment type="caution">
    <text evidence="1">The sequence shown here is derived from an EMBL/GenBank/DDBJ whole genome shotgun (WGS) entry which is preliminary data.</text>
</comment>
<dbReference type="RefSeq" id="WP_095595179.1">
    <property type="nucleotide sequence ID" value="NZ_BMKN01000002.1"/>
</dbReference>
<proteinExistence type="predicted"/>
<dbReference type="OrthoDB" id="9809136at2"/>
<organism evidence="1 2">
    <name type="scientific">Actibacterium pelagium</name>
    <dbReference type="NCBI Taxonomy" id="2029103"/>
    <lineage>
        <taxon>Bacteria</taxon>
        <taxon>Pseudomonadati</taxon>
        <taxon>Pseudomonadota</taxon>
        <taxon>Alphaproteobacteria</taxon>
        <taxon>Rhodobacterales</taxon>
        <taxon>Roseobacteraceae</taxon>
        <taxon>Actibacterium</taxon>
    </lineage>
</organism>
<accession>A0A917EKT2</accession>
<protein>
    <submittedName>
        <fullName evidence="1">GTP-binding protein</fullName>
    </submittedName>
</protein>
<gene>
    <name evidence="1" type="ORF">GCM10011517_16110</name>
</gene>
<sequence length="112" mass="12527">MVTEPRLTADFWVRAYLARLRLADIPVFVTSKGDETAGAVLVKLNTLDGQAKLFHRSYDLMSGAREWAVLAEGPEADVDQSVTKQRGFDPDIWVIEVEDRNGRHLLDEDGLA</sequence>
<reference evidence="1" key="2">
    <citation type="submission" date="2020-09" db="EMBL/GenBank/DDBJ databases">
        <authorList>
            <person name="Sun Q."/>
            <person name="Zhou Y."/>
        </authorList>
    </citation>
    <scope>NUCLEOTIDE SEQUENCE</scope>
    <source>
        <strain evidence="1">CGMCC 1.16012</strain>
    </source>
</reference>
<dbReference type="Gene3D" id="3.40.1530.20">
    <property type="entry name" value="Protein of unknown function (DUF1491)"/>
    <property type="match status" value="1"/>
</dbReference>
<keyword evidence="2" id="KW-1185">Reference proteome</keyword>
<name>A0A917EKT2_9RHOB</name>
<evidence type="ECO:0000313" key="1">
    <source>
        <dbReference type="EMBL" id="GGE49031.1"/>
    </source>
</evidence>
<evidence type="ECO:0000313" key="2">
    <source>
        <dbReference type="Proteomes" id="UP000606730"/>
    </source>
</evidence>
<dbReference type="AlphaFoldDB" id="A0A917EKT2"/>
<dbReference type="Pfam" id="PF07372">
    <property type="entry name" value="DUF1491"/>
    <property type="match status" value="1"/>
</dbReference>
<dbReference type="EMBL" id="BMKN01000002">
    <property type="protein sequence ID" value="GGE49031.1"/>
    <property type="molecule type" value="Genomic_DNA"/>
</dbReference>
<reference evidence="1" key="1">
    <citation type="journal article" date="2014" name="Int. J. Syst. Evol. Microbiol.">
        <title>Complete genome sequence of Corynebacterium casei LMG S-19264T (=DSM 44701T), isolated from a smear-ripened cheese.</title>
        <authorList>
            <consortium name="US DOE Joint Genome Institute (JGI-PGF)"/>
            <person name="Walter F."/>
            <person name="Albersmeier A."/>
            <person name="Kalinowski J."/>
            <person name="Ruckert C."/>
        </authorList>
    </citation>
    <scope>NUCLEOTIDE SEQUENCE</scope>
    <source>
        <strain evidence="1">CGMCC 1.16012</strain>
    </source>
</reference>
<dbReference type="InterPro" id="IPR009964">
    <property type="entry name" value="DUF1491"/>
</dbReference>